<dbReference type="Proteomes" id="UP000238093">
    <property type="component" value="Chromosome I"/>
</dbReference>
<reference evidence="1 2" key="1">
    <citation type="submission" date="2017-11" db="EMBL/GenBank/DDBJ databases">
        <authorList>
            <person name="Han C.G."/>
        </authorList>
    </citation>
    <scope>NUCLEOTIDE SEQUENCE [LARGE SCALE GENOMIC DNA]</scope>
    <source>
        <strain evidence="1">CFBP6411</strain>
    </source>
</reference>
<dbReference type="EMBL" id="LT963408">
    <property type="protein sequence ID" value="SOS32975.1"/>
    <property type="molecule type" value="Genomic_DNA"/>
</dbReference>
<name>A0A2K4WAS3_9PSED</name>
<dbReference type="AlphaFoldDB" id="A0A2K4WAS3"/>
<evidence type="ECO:0000313" key="2">
    <source>
        <dbReference type="Proteomes" id="UP000238093"/>
    </source>
</evidence>
<sequence>MEVKVIDGLTSSRTIALENLHSVRTKLIHDSNANLLNGFCYLR</sequence>
<organism evidence="1 2">
    <name type="scientific">Pseudomonas syringae group genomosp. 3</name>
    <dbReference type="NCBI Taxonomy" id="251701"/>
    <lineage>
        <taxon>Bacteria</taxon>
        <taxon>Pseudomonadati</taxon>
        <taxon>Pseudomonadota</taxon>
        <taxon>Gammaproteobacteria</taxon>
        <taxon>Pseudomonadales</taxon>
        <taxon>Pseudomonadaceae</taxon>
        <taxon>Pseudomonas</taxon>
    </lineage>
</organism>
<accession>A0A2K4WAS3</accession>
<gene>
    <name evidence="1" type="ORF">CFBP6411_01615</name>
</gene>
<protein>
    <submittedName>
        <fullName evidence="1">Uncharacterized protein</fullName>
    </submittedName>
</protein>
<proteinExistence type="predicted"/>
<evidence type="ECO:0000313" key="1">
    <source>
        <dbReference type="EMBL" id="SOS32975.1"/>
    </source>
</evidence>